<gene>
    <name evidence="3" type="ORF">DBRI00130_LOCUS19469</name>
</gene>
<feature type="region of interest" description="Disordered" evidence="1">
    <location>
        <begin position="414"/>
        <end position="453"/>
    </location>
</feature>
<evidence type="ECO:0000259" key="2">
    <source>
        <dbReference type="SMART" id="SM00460"/>
    </source>
</evidence>
<feature type="region of interest" description="Disordered" evidence="1">
    <location>
        <begin position="160"/>
        <end position="181"/>
    </location>
</feature>
<evidence type="ECO:0000313" key="3">
    <source>
        <dbReference type="EMBL" id="CAE4615909.1"/>
    </source>
</evidence>
<dbReference type="Pfam" id="PF01841">
    <property type="entry name" value="Transglut_core"/>
    <property type="match status" value="1"/>
</dbReference>
<sequence length="699" mass="79500">MKVVMMTMVHPHSSCLESSSSKRRRRRRCSAHASSFWILTSLLLKNMVLISSSSSNNPAFVPHQLSRWMSRHNRHHPSSSSDEVHSNVTRTKANASASSSAVGVTKVSGESLAVIEIASKQQVVVSPDSWNNGNKEAASATLHHMDNTPNTTTTAFQNSELPREEITGPILSDETPKTSTLHSYLDPNSNKTYCGLDISLSKFKSWLNYTLQPSSSSLKVRTTKVNKQERDLRMKLRTLWFDGCLISEGTEILALYPSEQQIPQASVPTAKEEQRKSGLSSSNKDAKKRGGFSDLLSTYGHRLAAMLQDELEDDTPSPLINTLPSKGKMWWMSPSSSQEKKVSNDCTATNDLTAWLQKEYGEDNTHQLRVDLFLKKSEQEQLETLQTFLDWFRSNFPYYYDQCTTCGASAKRDAELQQQQQSELMKKEEEKHETTNNNKEKDDHDDEEDDSGTFLGYVYPTTQELQGRASRTEIYQCHVCKSFTRFPRYNKALTVVQHKRGRCGEYSMLLYRLLRVCGHSVRWVIDWADHVWCEVWVGGSGEKEEGGCGRWVHLDPCEAAVDNPLLYESWGKKQTYIIAFHAPQRRGYLNQDGKEAIMQDASKLAFITSENIVNSHITPVTECNGEERNQQQHNPKYASSIVEHQQLPQLIEDVTLTYTSDSIENIHKRREESDELVKLSIDRVEEELWNALQDLQPLK</sequence>
<protein>
    <recommendedName>
        <fullName evidence="2">Transglutaminase-like domain-containing protein</fullName>
    </recommendedName>
</protein>
<name>A0A7S4RLV0_9STRA</name>
<feature type="region of interest" description="Disordered" evidence="1">
    <location>
        <begin position="1"/>
        <end position="25"/>
    </location>
</feature>
<dbReference type="InterPro" id="IPR038765">
    <property type="entry name" value="Papain-like_cys_pep_sf"/>
</dbReference>
<feature type="compositionally biased region" description="Basic and acidic residues" evidence="1">
    <location>
        <begin position="424"/>
        <end position="442"/>
    </location>
</feature>
<reference evidence="3" key="1">
    <citation type="submission" date="2021-01" db="EMBL/GenBank/DDBJ databases">
        <authorList>
            <person name="Corre E."/>
            <person name="Pelletier E."/>
            <person name="Niang G."/>
            <person name="Scheremetjew M."/>
            <person name="Finn R."/>
            <person name="Kale V."/>
            <person name="Holt S."/>
            <person name="Cochrane G."/>
            <person name="Meng A."/>
            <person name="Brown T."/>
            <person name="Cohen L."/>
        </authorList>
    </citation>
    <scope>NUCLEOTIDE SEQUENCE</scope>
    <source>
        <strain evidence="3">GSO104</strain>
    </source>
</reference>
<dbReference type="SUPFAM" id="SSF54001">
    <property type="entry name" value="Cysteine proteinases"/>
    <property type="match status" value="1"/>
</dbReference>
<dbReference type="SMART" id="SM00460">
    <property type="entry name" value="TGc"/>
    <property type="match status" value="1"/>
</dbReference>
<proteinExistence type="predicted"/>
<dbReference type="InterPro" id="IPR002931">
    <property type="entry name" value="Transglutaminase-like"/>
</dbReference>
<dbReference type="AlphaFoldDB" id="A0A7S4RLV0"/>
<feature type="domain" description="Transglutaminase-like" evidence="2">
    <location>
        <begin position="495"/>
        <end position="558"/>
    </location>
</feature>
<feature type="region of interest" description="Disordered" evidence="1">
    <location>
        <begin position="264"/>
        <end position="289"/>
    </location>
</feature>
<dbReference type="Gene3D" id="3.10.620.30">
    <property type="match status" value="1"/>
</dbReference>
<feature type="region of interest" description="Disordered" evidence="1">
    <location>
        <begin position="70"/>
        <end position="95"/>
    </location>
</feature>
<dbReference type="EMBL" id="HBNS01024701">
    <property type="protein sequence ID" value="CAE4615909.1"/>
    <property type="molecule type" value="Transcribed_RNA"/>
</dbReference>
<accession>A0A7S4RLV0</accession>
<evidence type="ECO:0000256" key="1">
    <source>
        <dbReference type="SAM" id="MobiDB-lite"/>
    </source>
</evidence>
<organism evidence="3">
    <name type="scientific">Ditylum brightwellii</name>
    <dbReference type="NCBI Taxonomy" id="49249"/>
    <lineage>
        <taxon>Eukaryota</taxon>
        <taxon>Sar</taxon>
        <taxon>Stramenopiles</taxon>
        <taxon>Ochrophyta</taxon>
        <taxon>Bacillariophyta</taxon>
        <taxon>Mediophyceae</taxon>
        <taxon>Lithodesmiophycidae</taxon>
        <taxon>Lithodesmiales</taxon>
        <taxon>Lithodesmiaceae</taxon>
        <taxon>Ditylum</taxon>
    </lineage>
</organism>